<comment type="subcellular location">
    <subcellularLocation>
        <location evidence="1">Cytoplasm</location>
        <location evidence="1">Nucleoid</location>
    </subcellularLocation>
</comment>
<evidence type="ECO:0000256" key="5">
    <source>
        <dbReference type="ARBA" id="ARBA00023172"/>
    </source>
</evidence>
<evidence type="ECO:0000256" key="4">
    <source>
        <dbReference type="ARBA" id="ARBA00022490"/>
    </source>
</evidence>
<comment type="similarity">
    <text evidence="2">Belongs to the RdgC family.</text>
</comment>
<proteinExistence type="inferred from homology"/>
<keyword evidence="4" id="KW-0963">Cytoplasm</keyword>
<keyword evidence="5" id="KW-0233">DNA recombination</keyword>
<dbReference type="PANTHER" id="PTHR38103">
    <property type="entry name" value="RECOMBINATION-ASSOCIATED PROTEIN RDGC"/>
    <property type="match status" value="1"/>
</dbReference>
<dbReference type="PANTHER" id="PTHR38103:SF1">
    <property type="entry name" value="RECOMBINATION-ASSOCIATED PROTEIN RDGC"/>
    <property type="match status" value="1"/>
</dbReference>
<evidence type="ECO:0000256" key="3">
    <source>
        <dbReference type="ARBA" id="ARBA00022296"/>
    </source>
</evidence>
<accession>A0ABV7WSP7</accession>
<dbReference type="Proteomes" id="UP001595710">
    <property type="component" value="Unassembled WGS sequence"/>
</dbReference>
<reference evidence="7" key="1">
    <citation type="journal article" date="2019" name="Int. J. Syst. Evol. Microbiol.">
        <title>The Global Catalogue of Microorganisms (GCM) 10K type strain sequencing project: providing services to taxonomists for standard genome sequencing and annotation.</title>
        <authorList>
            <consortium name="The Broad Institute Genomics Platform"/>
            <consortium name="The Broad Institute Genome Sequencing Center for Infectious Disease"/>
            <person name="Wu L."/>
            <person name="Ma J."/>
        </authorList>
    </citation>
    <scope>NUCLEOTIDE SEQUENCE [LARGE SCALE GENOMIC DNA]</scope>
    <source>
        <strain evidence="7">CECT 8288</strain>
    </source>
</reference>
<name>A0ABV7WSP7_9GAMM</name>
<comment type="caution">
    <text evidence="6">The sequence shown here is derived from an EMBL/GenBank/DDBJ whole genome shotgun (WGS) entry which is preliminary data.</text>
</comment>
<dbReference type="NCBIfam" id="NF001464">
    <property type="entry name" value="PRK00321.1-5"/>
    <property type="match status" value="1"/>
</dbReference>
<dbReference type="RefSeq" id="WP_290281372.1">
    <property type="nucleotide sequence ID" value="NZ_JAUFQI010000001.1"/>
</dbReference>
<dbReference type="Pfam" id="PF04381">
    <property type="entry name" value="RdgC"/>
    <property type="match status" value="1"/>
</dbReference>
<dbReference type="InterPro" id="IPR007476">
    <property type="entry name" value="RdgC"/>
</dbReference>
<keyword evidence="7" id="KW-1185">Reference proteome</keyword>
<evidence type="ECO:0000313" key="7">
    <source>
        <dbReference type="Proteomes" id="UP001595710"/>
    </source>
</evidence>
<evidence type="ECO:0000256" key="2">
    <source>
        <dbReference type="ARBA" id="ARBA00008657"/>
    </source>
</evidence>
<gene>
    <name evidence="6" type="ORF">ACFOND_11750</name>
</gene>
<protein>
    <recommendedName>
        <fullName evidence="3">Recombination-associated protein RdgC</fullName>
    </recommendedName>
</protein>
<evidence type="ECO:0000313" key="6">
    <source>
        <dbReference type="EMBL" id="MFC3702315.1"/>
    </source>
</evidence>
<dbReference type="EMBL" id="JBHRYN010000012">
    <property type="protein sequence ID" value="MFC3702315.1"/>
    <property type="molecule type" value="Genomic_DNA"/>
</dbReference>
<sequence>MWFKNVQVYRFTESVNLNADQLDDALASKPFNPLSQMQESTFGWVPPYKDSEIYAEPIGGRLFFCAQIQEKILPASVLNEQLTDKLDAIEEAEGRRPGKKEREQLKEDLRAVLLPKAFHKTKRISAWIDVKRKWLVINSASEKTADDFTAQLREALGTLLVTPLGKNTSGADLLTDWFLDLDNRPNGTELEAELELAMAADSTVKARYKNLDLEAPEIKHSLDSGMRIIQMALAFEDQFQFVINEKFQMKRLKFQEKLVEQAGDSDDPRTDALIMSDSISQWLLELEKQLNEGEQTIV</sequence>
<organism evidence="6 7">
    <name type="scientific">Reinekea marina</name>
    <dbReference type="NCBI Taxonomy" id="1310421"/>
    <lineage>
        <taxon>Bacteria</taxon>
        <taxon>Pseudomonadati</taxon>
        <taxon>Pseudomonadota</taxon>
        <taxon>Gammaproteobacteria</taxon>
        <taxon>Oceanospirillales</taxon>
        <taxon>Saccharospirillaceae</taxon>
        <taxon>Reinekea</taxon>
    </lineage>
</organism>
<evidence type="ECO:0000256" key="1">
    <source>
        <dbReference type="ARBA" id="ARBA00004453"/>
    </source>
</evidence>